<dbReference type="InterPro" id="IPR037068">
    <property type="entry name" value="DNA_primase_core_N_sf"/>
</dbReference>
<dbReference type="InterPro" id="IPR019475">
    <property type="entry name" value="DNA_primase_DnaB-bd"/>
</dbReference>
<dbReference type="GO" id="GO:1990077">
    <property type="term" value="C:primosome complex"/>
    <property type="evidence" value="ECO:0007669"/>
    <property type="project" value="UniProtKB-KW"/>
</dbReference>
<evidence type="ECO:0000256" key="9">
    <source>
        <dbReference type="ARBA" id="ARBA00022842"/>
    </source>
</evidence>
<dbReference type="Pfam" id="PF13155">
    <property type="entry name" value="Toprim_2"/>
    <property type="match status" value="1"/>
</dbReference>
<dbReference type="PATRIC" id="fig|1619026.3.peg.352"/>
<proteinExistence type="inferred from homology"/>
<evidence type="ECO:0000256" key="2">
    <source>
        <dbReference type="ARBA" id="ARBA00022515"/>
    </source>
</evidence>
<dbReference type="GO" id="GO:0008270">
    <property type="term" value="F:zinc ion binding"/>
    <property type="evidence" value="ECO:0007669"/>
    <property type="project" value="UniProtKB-UniRule"/>
</dbReference>
<keyword evidence="3 12" id="KW-0808">Transferase</keyword>
<dbReference type="InterPro" id="IPR006171">
    <property type="entry name" value="TOPRIM_dom"/>
</dbReference>
<dbReference type="PANTHER" id="PTHR30313">
    <property type="entry name" value="DNA PRIMASE"/>
    <property type="match status" value="1"/>
</dbReference>
<evidence type="ECO:0000256" key="14">
    <source>
        <dbReference type="PIRSR" id="PIRSR002811-1"/>
    </source>
</evidence>
<evidence type="ECO:0000313" key="16">
    <source>
        <dbReference type="EMBL" id="KKT90124.1"/>
    </source>
</evidence>
<keyword evidence="5 12" id="KW-0235">DNA replication</keyword>
<comment type="domain">
    <text evidence="12">Contains an N-terminal zinc-binding domain, a central core domain that contains the primase activity, and a C-terminal DnaB-binding domain.</text>
</comment>
<dbReference type="EC" id="2.7.7.101" evidence="12"/>
<gene>
    <name evidence="12" type="primary">dnaG</name>
    <name evidence="16" type="ORF">UW90_C0006G0024</name>
</gene>
<evidence type="ECO:0000256" key="10">
    <source>
        <dbReference type="ARBA" id="ARBA00023125"/>
    </source>
</evidence>
<dbReference type="InterPro" id="IPR030846">
    <property type="entry name" value="DnaG_bac"/>
</dbReference>
<comment type="subunit">
    <text evidence="12">Monomer. Interacts with DnaB.</text>
</comment>
<keyword evidence="7 12" id="KW-0863">Zinc-finger</keyword>
<sequence>MEDNISKIKERLDIVDVISGYIKVQKAGVNYKARCPFHNEKTPSFYISPERQIWHCFGCNLGGDVFGFVKEIEGIEFGESLRILAQKAGVELQKYDSGVRDEKSRLYDIAEASSKFFEKQLQLSNIGQRALKYLFDRGLNQETISDFRVGFAPNDWNALNTYLKSCGYHETEISAAGLAIPRQTGGGIYDRFRSRITFPVMDAQGRIVGFSGRVFEGEETEAKYINTPQTLIYDKSMVIYGLHKAKTEIRQSNVCILVEGNIDALMSHQGGVRNAVATSGTALTDRHLKIIQRYTANLNFCFDTDRAGSMATRRGIALALANNMDVKVVALDDPACKDPADYVLKHGQGWKQKVSEAKPAIQFYFDNLKSHINPSSVEGKKTAIAALAPFINRLVSKVEREHWIGQLAIFLKTKEEALKADIQSAKDDLAVFDSQYVKPISQKITKPEDLIQDIFSEAILSLIIAKPDLFGTGLNQIQPETLSPYTASVISHLNDIDFQNFSFSDFIKKFSGPEAMKLEFAYLRAQELWNGFSDAELKSEFDLLLKKLKRRSLLVQLSQLEMDIKEAELTQNREYLKSLIQTFSRLTSELNAVEV</sequence>
<comment type="caution">
    <text evidence="16">The sequence shown here is derived from an EMBL/GenBank/DDBJ whole genome shotgun (WGS) entry which is preliminary data.</text>
</comment>
<reference evidence="16 17" key="1">
    <citation type="journal article" date="2015" name="Nature">
        <title>rRNA introns, odd ribosomes, and small enigmatic genomes across a large radiation of phyla.</title>
        <authorList>
            <person name="Brown C.T."/>
            <person name="Hug L.A."/>
            <person name="Thomas B.C."/>
            <person name="Sharon I."/>
            <person name="Castelle C.J."/>
            <person name="Singh A."/>
            <person name="Wilkins M.J."/>
            <person name="Williams K.H."/>
            <person name="Banfield J.F."/>
        </authorList>
    </citation>
    <scope>NUCLEOTIDE SEQUENCE [LARGE SCALE GENOMIC DNA]</scope>
</reference>
<dbReference type="InterPro" id="IPR002694">
    <property type="entry name" value="Znf_CHC2"/>
</dbReference>
<name>A0A0G1P191_9BACT</name>
<dbReference type="Gene3D" id="3.90.980.10">
    <property type="entry name" value="DNA primase, catalytic core, N-terminal domain"/>
    <property type="match status" value="1"/>
</dbReference>
<dbReference type="Pfam" id="PF01807">
    <property type="entry name" value="Zn_ribbon_DnaG"/>
    <property type="match status" value="1"/>
</dbReference>
<dbReference type="GO" id="GO:0000428">
    <property type="term" value="C:DNA-directed RNA polymerase complex"/>
    <property type="evidence" value="ECO:0007669"/>
    <property type="project" value="UniProtKB-KW"/>
</dbReference>
<comment type="cofactor">
    <cofactor evidence="12 13 14">
        <name>Zn(2+)</name>
        <dbReference type="ChEBI" id="CHEBI:29105"/>
    </cofactor>
    <text evidence="12 13 14">Binds 1 zinc ion per monomer.</text>
</comment>
<dbReference type="FunFam" id="3.90.580.10:FF:000001">
    <property type="entry name" value="DNA primase"/>
    <property type="match status" value="1"/>
</dbReference>
<dbReference type="SMART" id="SM00493">
    <property type="entry name" value="TOPRIM"/>
    <property type="match status" value="1"/>
</dbReference>
<accession>A0A0G1P191</accession>
<evidence type="ECO:0000256" key="12">
    <source>
        <dbReference type="HAMAP-Rule" id="MF_00974"/>
    </source>
</evidence>
<dbReference type="GO" id="GO:0006269">
    <property type="term" value="P:DNA replication, synthesis of primer"/>
    <property type="evidence" value="ECO:0007669"/>
    <property type="project" value="UniProtKB-UniRule"/>
</dbReference>
<dbReference type="Pfam" id="PF08275">
    <property type="entry name" value="DNAG_N"/>
    <property type="match status" value="1"/>
</dbReference>
<evidence type="ECO:0000256" key="5">
    <source>
        <dbReference type="ARBA" id="ARBA00022705"/>
    </source>
</evidence>
<dbReference type="PIRSF" id="PIRSF002811">
    <property type="entry name" value="DnaG"/>
    <property type="match status" value="1"/>
</dbReference>
<dbReference type="HAMAP" id="MF_00974">
    <property type="entry name" value="DNA_primase_DnaG"/>
    <property type="match status" value="1"/>
</dbReference>
<evidence type="ECO:0000256" key="11">
    <source>
        <dbReference type="ARBA" id="ARBA00023163"/>
    </source>
</evidence>
<keyword evidence="6 12" id="KW-0479">Metal-binding</keyword>
<dbReference type="AlphaFoldDB" id="A0A0G1P191"/>
<comment type="catalytic activity">
    <reaction evidence="12">
        <text>ssDNA + n NTP = ssDNA/pppN(pN)n-1 hybrid + (n-1) diphosphate.</text>
        <dbReference type="EC" id="2.7.7.101"/>
    </reaction>
</comment>
<evidence type="ECO:0000256" key="7">
    <source>
        <dbReference type="ARBA" id="ARBA00022771"/>
    </source>
</evidence>
<organism evidence="16 17">
    <name type="scientific">Candidatus Yanofskybacteria bacterium GW2011_GWB1_45_11</name>
    <dbReference type="NCBI Taxonomy" id="1619026"/>
    <lineage>
        <taxon>Bacteria</taxon>
        <taxon>Candidatus Yanofskyibacteriota</taxon>
    </lineage>
</organism>
<dbReference type="SMART" id="SM00400">
    <property type="entry name" value="ZnF_CHCC"/>
    <property type="match status" value="1"/>
</dbReference>
<comment type="function">
    <text evidence="12 13">RNA polymerase that catalyzes the synthesis of short RNA molecules used as primers for DNA polymerase during DNA replication.</text>
</comment>
<protein>
    <recommendedName>
        <fullName evidence="12 13">DNA primase</fullName>
        <ecNumber evidence="12">2.7.7.101</ecNumber>
    </recommendedName>
</protein>
<dbReference type="SUPFAM" id="SSF57783">
    <property type="entry name" value="Zinc beta-ribbon"/>
    <property type="match status" value="1"/>
</dbReference>
<dbReference type="Pfam" id="PF10410">
    <property type="entry name" value="DnaB_bind"/>
    <property type="match status" value="1"/>
</dbReference>
<evidence type="ECO:0000256" key="1">
    <source>
        <dbReference type="ARBA" id="ARBA00022478"/>
    </source>
</evidence>
<dbReference type="InterPro" id="IPR034151">
    <property type="entry name" value="TOPRIM_DnaG_bac"/>
</dbReference>
<dbReference type="PROSITE" id="PS50880">
    <property type="entry name" value="TOPRIM"/>
    <property type="match status" value="1"/>
</dbReference>
<keyword evidence="8 12" id="KW-0862">Zinc</keyword>
<dbReference type="InterPro" id="IPR013264">
    <property type="entry name" value="DNAG_N"/>
</dbReference>
<keyword evidence="2 12" id="KW-0639">Primosome</keyword>
<dbReference type="Gene3D" id="3.40.1360.10">
    <property type="match status" value="1"/>
</dbReference>
<evidence type="ECO:0000256" key="3">
    <source>
        <dbReference type="ARBA" id="ARBA00022679"/>
    </source>
</evidence>
<keyword evidence="11 12" id="KW-0804">Transcription</keyword>
<evidence type="ECO:0000256" key="4">
    <source>
        <dbReference type="ARBA" id="ARBA00022695"/>
    </source>
</evidence>
<evidence type="ECO:0000313" key="17">
    <source>
        <dbReference type="Proteomes" id="UP000034368"/>
    </source>
</evidence>
<dbReference type="InterPro" id="IPR006295">
    <property type="entry name" value="DNA_primase_DnaG"/>
</dbReference>
<dbReference type="EMBL" id="LCKD01000006">
    <property type="protein sequence ID" value="KKT90124.1"/>
    <property type="molecule type" value="Genomic_DNA"/>
</dbReference>
<keyword evidence="1 12" id="KW-0240">DNA-directed RNA polymerase</keyword>
<dbReference type="NCBIfam" id="TIGR01391">
    <property type="entry name" value="dnaG"/>
    <property type="match status" value="1"/>
</dbReference>
<keyword evidence="9" id="KW-0460">Magnesium</keyword>
<dbReference type="GO" id="GO:0003677">
    <property type="term" value="F:DNA binding"/>
    <property type="evidence" value="ECO:0007669"/>
    <property type="project" value="UniProtKB-KW"/>
</dbReference>
<keyword evidence="10 12" id="KW-0238">DNA-binding</keyword>
<dbReference type="GO" id="GO:0005737">
    <property type="term" value="C:cytoplasm"/>
    <property type="evidence" value="ECO:0007669"/>
    <property type="project" value="TreeGrafter"/>
</dbReference>
<evidence type="ECO:0000256" key="8">
    <source>
        <dbReference type="ARBA" id="ARBA00022833"/>
    </source>
</evidence>
<dbReference type="SUPFAM" id="SSF56731">
    <property type="entry name" value="DNA primase core"/>
    <property type="match status" value="1"/>
</dbReference>
<evidence type="ECO:0000259" key="15">
    <source>
        <dbReference type="PROSITE" id="PS50880"/>
    </source>
</evidence>
<dbReference type="InterPro" id="IPR036977">
    <property type="entry name" value="DNA_primase_Znf_CHC2"/>
</dbReference>
<comment type="similarity">
    <text evidence="12 13">Belongs to the DnaG primase family.</text>
</comment>
<evidence type="ECO:0000256" key="6">
    <source>
        <dbReference type="ARBA" id="ARBA00022723"/>
    </source>
</evidence>
<dbReference type="PANTHER" id="PTHR30313:SF2">
    <property type="entry name" value="DNA PRIMASE"/>
    <property type="match status" value="1"/>
</dbReference>
<feature type="domain" description="Toprim" evidence="15">
    <location>
        <begin position="253"/>
        <end position="334"/>
    </location>
</feature>
<evidence type="ECO:0000256" key="13">
    <source>
        <dbReference type="PIRNR" id="PIRNR002811"/>
    </source>
</evidence>
<dbReference type="GO" id="GO:0003899">
    <property type="term" value="F:DNA-directed RNA polymerase activity"/>
    <property type="evidence" value="ECO:0007669"/>
    <property type="project" value="UniProtKB-UniRule"/>
</dbReference>
<dbReference type="Gene3D" id="3.90.580.10">
    <property type="entry name" value="Zinc finger, CHC2-type domain"/>
    <property type="match status" value="1"/>
</dbReference>
<dbReference type="Proteomes" id="UP000034368">
    <property type="component" value="Unassembled WGS sequence"/>
</dbReference>
<keyword evidence="4 12" id="KW-0548">Nucleotidyltransferase</keyword>
<feature type="zinc finger region" description="CHC2-type" evidence="12 14">
    <location>
        <begin position="35"/>
        <end position="59"/>
    </location>
</feature>
<dbReference type="CDD" id="cd03364">
    <property type="entry name" value="TOPRIM_DnaG_primases"/>
    <property type="match status" value="1"/>
</dbReference>
<dbReference type="InterPro" id="IPR050219">
    <property type="entry name" value="DnaG_primase"/>
</dbReference>